<feature type="transmembrane region" description="Helical" evidence="1">
    <location>
        <begin position="12"/>
        <end position="35"/>
    </location>
</feature>
<dbReference type="InterPro" id="IPR018639">
    <property type="entry name" value="DUF2062"/>
</dbReference>
<evidence type="ECO:0000259" key="2">
    <source>
        <dbReference type="Pfam" id="PF09835"/>
    </source>
</evidence>
<organism evidence="3 4">
    <name type="scientific">Enhygromyxa salina</name>
    <dbReference type="NCBI Taxonomy" id="215803"/>
    <lineage>
        <taxon>Bacteria</taxon>
        <taxon>Pseudomonadati</taxon>
        <taxon>Myxococcota</taxon>
        <taxon>Polyangia</taxon>
        <taxon>Nannocystales</taxon>
        <taxon>Nannocystaceae</taxon>
        <taxon>Enhygromyxa</taxon>
    </lineage>
</organism>
<keyword evidence="1" id="KW-0472">Membrane</keyword>
<feature type="transmembrane region" description="Helical" evidence="1">
    <location>
        <begin position="114"/>
        <end position="134"/>
    </location>
</feature>
<proteinExistence type="predicted"/>
<dbReference type="AlphaFoldDB" id="A0A2S9YIE8"/>
<evidence type="ECO:0000313" key="3">
    <source>
        <dbReference type="EMBL" id="PRQ04831.1"/>
    </source>
</evidence>
<evidence type="ECO:0000313" key="4">
    <source>
        <dbReference type="Proteomes" id="UP000238823"/>
    </source>
</evidence>
<feature type="transmembrane region" description="Helical" evidence="1">
    <location>
        <begin position="41"/>
        <end position="61"/>
    </location>
</feature>
<dbReference type="OrthoDB" id="9857630at2"/>
<dbReference type="RefSeq" id="WP_106091903.1">
    <property type="nucleotide sequence ID" value="NZ_PVNL01000101.1"/>
</dbReference>
<comment type="caution">
    <text evidence="3">The sequence shown here is derived from an EMBL/GenBank/DDBJ whole genome shotgun (WGS) entry which is preliminary data.</text>
</comment>
<dbReference type="PANTHER" id="PTHR40547:SF1">
    <property type="entry name" value="SLL0298 PROTEIN"/>
    <property type="match status" value="1"/>
</dbReference>
<protein>
    <recommendedName>
        <fullName evidence="2">DUF2062 domain-containing protein</fullName>
    </recommendedName>
</protein>
<feature type="domain" description="DUF2062" evidence="2">
    <location>
        <begin position="5"/>
        <end position="145"/>
    </location>
</feature>
<gene>
    <name evidence="3" type="ORF">ENSA7_50040</name>
</gene>
<dbReference type="Proteomes" id="UP000238823">
    <property type="component" value="Unassembled WGS sequence"/>
</dbReference>
<sequence>MLARLRQGIVSLLRLNASPHGIALGFTLGLGLSLFPIPLAGMFAALALAPLLGASLPAVYAGTAIVNPLTGAAIYFAELWLGSVALSEPLPGWAVVRTYDWRGWWELFSSKVPAFLLGAAILMTGISALCYPILRRIVAGFQRRHPPASVTEPADPPASQ</sequence>
<reference evidence="3 4" key="1">
    <citation type="submission" date="2018-03" db="EMBL/GenBank/DDBJ databases">
        <title>Draft Genome Sequences of the Obligatory Marine Myxobacteria Enhygromyxa salina SWB007.</title>
        <authorList>
            <person name="Poehlein A."/>
            <person name="Moghaddam J.A."/>
            <person name="Harms H."/>
            <person name="Alanjari M."/>
            <person name="Koenig G.M."/>
            <person name="Daniel R."/>
            <person name="Schaeberle T.F."/>
        </authorList>
    </citation>
    <scope>NUCLEOTIDE SEQUENCE [LARGE SCALE GENOMIC DNA]</scope>
    <source>
        <strain evidence="3 4">SWB007</strain>
    </source>
</reference>
<keyword evidence="1" id="KW-1133">Transmembrane helix</keyword>
<accession>A0A2S9YIE8</accession>
<dbReference type="Pfam" id="PF09835">
    <property type="entry name" value="DUF2062"/>
    <property type="match status" value="1"/>
</dbReference>
<name>A0A2S9YIE8_9BACT</name>
<dbReference type="PANTHER" id="PTHR40547">
    <property type="entry name" value="SLL0298 PROTEIN"/>
    <property type="match status" value="1"/>
</dbReference>
<evidence type="ECO:0000256" key="1">
    <source>
        <dbReference type="SAM" id="Phobius"/>
    </source>
</evidence>
<dbReference type="EMBL" id="PVNL01000101">
    <property type="protein sequence ID" value="PRQ04831.1"/>
    <property type="molecule type" value="Genomic_DNA"/>
</dbReference>
<feature type="transmembrane region" description="Helical" evidence="1">
    <location>
        <begin position="73"/>
        <end position="94"/>
    </location>
</feature>
<keyword evidence="1" id="KW-0812">Transmembrane</keyword>